<dbReference type="Pfam" id="PF18402">
    <property type="entry name" value="Thioredoxin_14"/>
    <property type="match status" value="1"/>
</dbReference>
<feature type="domain" description="UGGT thioredoxin-like" evidence="7">
    <location>
        <begin position="404"/>
        <end position="526"/>
    </location>
</feature>
<sequence>MLIQGFIWASLVFFATALNVVVDERARAWTLLTWLAPSKEIIAGLYPYISGIEEIEEGVSFSEHLVNKIAEVDENLASMFEITYEHYPMGVLDELAMDYAGVGNNVVVLNGINYTEPDQVFYFKTDELQKQAAVEDLRLLRENDIIIGDPYGADGKPIPLVLFYGCPGSEQFDEFSRSLYGEATESNKLRFVWRSTCAPKEALDYNPYPVGVTVRSFPEDADALLNSGIALDLPEGMEEVDSEDLAQLEVEDFEKLDLKLITLLSDYFKKNGRDFKKFLNYSKRTINNLPLLVPQILKTEEDGQEITESNSFLKEINIDHKMLGIYVNGQFVKYPLAHMSTLLNVIRTELQYVNGIAEIMKSQFKTVSAATVKNLMRFYSVFSISNLNVMQPYKIDTHRIIGYSESIIYFNDIEEDPEYSLLSNDISVFFEESKFGELPELRQNWNEIVFVIDVDNLATDMESKNALASMLRTVQVVENGYPQRIGFIPFSKSGNSKIVRKIYELKEFEKPSEIVLYLTDLLENDGKGSGSRFKNLPDYKNVLKELSINETSIIINGDVFRFKGNTWNYLLALTIKRDVQLVKDELTKMGKYSNDLDIRELLHTKSLPKRNTKFTTDYFEEATYTRVNNSVLDFFKDRILEQEKKTGHNILHTITLVDDFNTEVAIKRLNVISKNKFSGVKLRIIHTGDISKKSCWEGFMKKGTKIDLSKLSVGRCSTIPEKDKNVNTYLSSWLLDIPSHDLDGTPMLIVNGRVVFFNDDYVPETSDIDAYLSQESKRTLDLVYILEEMFTGFSSEAIDPVFMESISSYMTKLFYHSSDPSEGSLYYSTETSLARMDLGNLDKVNGITMFKLHEKEDFPIDIHLVLDPIEERSQKLISFVERFVDLPFVNIHLTWFSTEKVTFTPNNRVYLDDLEEMKSLTSSELDYEVDMPWFVSAQSDDQTEKFMFRVHVYPATDRVQLGNVEGQANVCIQMRDSKGNIVDRSITMSTYGYAQLGISDLSESYTIESCDHRYKVESFSVNPKAEYIPTEKIHWKTNLQEMIYVKVTPTGLPAEQDYETETINLFTTLMNKEDEEKFKTTVLNTIITTGGRPVTFYVWYEPTISQGFREFAKIISSSVKGKSVSIQFVGYKWPSWIRPQRFRERRLAVSKLLFLDLIFPSTVEKLLIVPPELKNVDIVDIYDSEIKRMFAMAKMGGTGYWSEGYWAEKLSKQKLEFHSTLPFIFVNMKQLRVAYGGDYLRIHYQMVSTDINSLQVIDQDLLNDLQTEIPIRTLRKTSIKKVRVNQVKLKKLEAKVQELTKTFVNDQENNYFEDEL</sequence>
<organism evidence="9 10">
    <name type="scientific">Nakaseomyces bracarensis</name>
    <dbReference type="NCBI Taxonomy" id="273131"/>
    <lineage>
        <taxon>Eukaryota</taxon>
        <taxon>Fungi</taxon>
        <taxon>Dikarya</taxon>
        <taxon>Ascomycota</taxon>
        <taxon>Saccharomycotina</taxon>
        <taxon>Saccharomycetes</taxon>
        <taxon>Saccharomycetales</taxon>
        <taxon>Saccharomycetaceae</taxon>
        <taxon>Nakaseomyces</taxon>
    </lineage>
</organism>
<evidence type="ECO:0000256" key="5">
    <source>
        <dbReference type="SAM" id="Coils"/>
    </source>
</evidence>
<dbReference type="InterPro" id="IPR040692">
    <property type="entry name" value="UGGT_TRXL_3"/>
</dbReference>
<feature type="signal peptide" evidence="6">
    <location>
        <begin position="1"/>
        <end position="17"/>
    </location>
</feature>
<evidence type="ECO:0000259" key="8">
    <source>
        <dbReference type="Pfam" id="PF18404"/>
    </source>
</evidence>
<keyword evidence="3" id="KW-0256">Endoplasmic reticulum</keyword>
<dbReference type="InterPro" id="IPR040497">
    <property type="entry name" value="Glyco_transf_24"/>
</dbReference>
<evidence type="ECO:0000259" key="7">
    <source>
        <dbReference type="Pfam" id="PF18402"/>
    </source>
</evidence>
<dbReference type="InterPro" id="IPR009448">
    <property type="entry name" value="UDP-g_GGtrans"/>
</dbReference>
<comment type="subcellular location">
    <subcellularLocation>
        <location evidence="1">Endoplasmic reticulum lumen</location>
    </subcellularLocation>
</comment>
<evidence type="ECO:0000256" key="6">
    <source>
        <dbReference type="SAM" id="SignalP"/>
    </source>
</evidence>
<name>A0ABR4NNY0_9SACH</name>
<feature type="chain" id="PRO_5045045455" evidence="6">
    <location>
        <begin position="18"/>
        <end position="1316"/>
    </location>
</feature>
<evidence type="ECO:0000313" key="9">
    <source>
        <dbReference type="EMBL" id="KAL3229707.1"/>
    </source>
</evidence>
<comment type="caution">
    <text evidence="9">The sequence shown here is derived from an EMBL/GenBank/DDBJ whole genome shotgun (WGS) entry which is preliminary data.</text>
</comment>
<keyword evidence="4" id="KW-0325">Glycoprotein</keyword>
<keyword evidence="10" id="KW-1185">Reference proteome</keyword>
<evidence type="ECO:0000256" key="2">
    <source>
        <dbReference type="ARBA" id="ARBA00022729"/>
    </source>
</evidence>
<dbReference type="EMBL" id="JBEVYD010000011">
    <property type="protein sequence ID" value="KAL3229707.1"/>
    <property type="molecule type" value="Genomic_DNA"/>
</dbReference>
<evidence type="ECO:0000313" key="10">
    <source>
        <dbReference type="Proteomes" id="UP001623330"/>
    </source>
</evidence>
<proteinExistence type="predicted"/>
<evidence type="ECO:0000256" key="1">
    <source>
        <dbReference type="ARBA" id="ARBA00004319"/>
    </source>
</evidence>
<keyword evidence="2 6" id="KW-0732">Signal</keyword>
<evidence type="ECO:0000256" key="4">
    <source>
        <dbReference type="ARBA" id="ARBA00023180"/>
    </source>
</evidence>
<dbReference type="PANTHER" id="PTHR11226">
    <property type="entry name" value="UDP-GLUCOSE GLYCOPROTEIN:GLUCOSYLTRANSFERASE"/>
    <property type="match status" value="1"/>
</dbReference>
<feature type="domain" description="Glucosyltransferase 24 catalytic" evidence="8">
    <location>
        <begin position="1063"/>
        <end position="1277"/>
    </location>
</feature>
<evidence type="ECO:0000256" key="3">
    <source>
        <dbReference type="ARBA" id="ARBA00022824"/>
    </source>
</evidence>
<accession>A0ABR4NNY0</accession>
<feature type="coiled-coil region" evidence="5">
    <location>
        <begin position="1282"/>
        <end position="1309"/>
    </location>
</feature>
<protein>
    <submittedName>
        <fullName evidence="9">Killer toxin-resistance protein 5</fullName>
    </submittedName>
</protein>
<dbReference type="PANTHER" id="PTHR11226:SF0">
    <property type="entry name" value="UDP-GLUCOSE:GLYCOPROTEIN GLUCOSYLTRANSFERASE"/>
    <property type="match status" value="1"/>
</dbReference>
<gene>
    <name evidence="9" type="ORF">RNJ44_01843</name>
</gene>
<dbReference type="Pfam" id="PF18404">
    <property type="entry name" value="Glyco_transf_24"/>
    <property type="match status" value="1"/>
</dbReference>
<dbReference type="Proteomes" id="UP001623330">
    <property type="component" value="Unassembled WGS sequence"/>
</dbReference>
<reference evidence="9 10" key="1">
    <citation type="submission" date="2024-05" db="EMBL/GenBank/DDBJ databases">
        <title>Long read based assembly of the Candida bracarensis genome reveals expanded adhesin content.</title>
        <authorList>
            <person name="Marcet-Houben M."/>
            <person name="Ksiezopolska E."/>
            <person name="Gabaldon T."/>
        </authorList>
    </citation>
    <scope>NUCLEOTIDE SEQUENCE [LARGE SCALE GENOMIC DNA]</scope>
    <source>
        <strain evidence="9 10">CBM6</strain>
    </source>
</reference>
<keyword evidence="5" id="KW-0175">Coiled coil</keyword>